<keyword evidence="3" id="KW-1185">Reference proteome</keyword>
<proteinExistence type="predicted"/>
<dbReference type="InterPro" id="IPR050143">
    <property type="entry name" value="TRIM/RBCC"/>
</dbReference>
<comment type="caution">
    <text evidence="2">The sequence shown here is derived from an EMBL/GenBank/DDBJ whole genome shotgun (WGS) entry which is preliminary data.</text>
</comment>
<dbReference type="PRINTS" id="PR01407">
    <property type="entry name" value="BUTYPHLNCDUF"/>
</dbReference>
<protein>
    <recommendedName>
        <fullName evidence="1">B30.2/SPRY domain-containing protein</fullName>
    </recommendedName>
</protein>
<evidence type="ECO:0000313" key="3">
    <source>
        <dbReference type="Proteomes" id="UP000829720"/>
    </source>
</evidence>
<dbReference type="Pfam" id="PF13765">
    <property type="entry name" value="PRY"/>
    <property type="match status" value="1"/>
</dbReference>
<dbReference type="InterPro" id="IPR043136">
    <property type="entry name" value="B30.2/SPRY_sf"/>
</dbReference>
<dbReference type="InterPro" id="IPR001870">
    <property type="entry name" value="B30.2/SPRY"/>
</dbReference>
<dbReference type="InterPro" id="IPR003879">
    <property type="entry name" value="Butyrophylin_SPRY"/>
</dbReference>
<dbReference type="OrthoDB" id="6105938at2759"/>
<dbReference type="Proteomes" id="UP000829720">
    <property type="component" value="Unassembled WGS sequence"/>
</dbReference>
<organism evidence="2 3">
    <name type="scientific">Albula goreensis</name>
    <dbReference type="NCBI Taxonomy" id="1534307"/>
    <lineage>
        <taxon>Eukaryota</taxon>
        <taxon>Metazoa</taxon>
        <taxon>Chordata</taxon>
        <taxon>Craniata</taxon>
        <taxon>Vertebrata</taxon>
        <taxon>Euteleostomi</taxon>
        <taxon>Actinopterygii</taxon>
        <taxon>Neopterygii</taxon>
        <taxon>Teleostei</taxon>
        <taxon>Albuliformes</taxon>
        <taxon>Albulidae</taxon>
        <taxon>Albula</taxon>
    </lineage>
</organism>
<dbReference type="PANTHER" id="PTHR24103">
    <property type="entry name" value="E3 UBIQUITIN-PROTEIN LIGASE TRIM"/>
    <property type="match status" value="1"/>
</dbReference>
<accession>A0A8T3CZ22</accession>
<dbReference type="SUPFAM" id="SSF49899">
    <property type="entry name" value="Concanavalin A-like lectins/glucanases"/>
    <property type="match status" value="1"/>
</dbReference>
<dbReference type="EMBL" id="JAERUA010000017">
    <property type="protein sequence ID" value="KAI1888604.1"/>
    <property type="molecule type" value="Genomic_DNA"/>
</dbReference>
<reference evidence="2" key="1">
    <citation type="submission" date="2021-01" db="EMBL/GenBank/DDBJ databases">
        <authorList>
            <person name="Zahm M."/>
            <person name="Roques C."/>
            <person name="Cabau C."/>
            <person name="Klopp C."/>
            <person name="Donnadieu C."/>
            <person name="Jouanno E."/>
            <person name="Lampietro C."/>
            <person name="Louis A."/>
            <person name="Herpin A."/>
            <person name="Echchiki A."/>
            <person name="Berthelot C."/>
            <person name="Parey E."/>
            <person name="Roest-Crollius H."/>
            <person name="Braasch I."/>
            <person name="Postlethwait J."/>
            <person name="Bobe J."/>
            <person name="Montfort J."/>
            <person name="Bouchez O."/>
            <person name="Begum T."/>
            <person name="Mejri S."/>
            <person name="Adams A."/>
            <person name="Chen W.-J."/>
            <person name="Guiguen Y."/>
        </authorList>
    </citation>
    <scope>NUCLEOTIDE SEQUENCE</scope>
    <source>
        <tissue evidence="2">Blood</tissue>
    </source>
</reference>
<evidence type="ECO:0000313" key="2">
    <source>
        <dbReference type="EMBL" id="KAI1888604.1"/>
    </source>
</evidence>
<dbReference type="PROSITE" id="PS50188">
    <property type="entry name" value="B302_SPRY"/>
    <property type="match status" value="1"/>
</dbReference>
<name>A0A8T3CZ22_9TELE</name>
<evidence type="ECO:0000259" key="1">
    <source>
        <dbReference type="PROSITE" id="PS50188"/>
    </source>
</evidence>
<gene>
    <name evidence="2" type="ORF">AGOR_G00186870</name>
</gene>
<dbReference type="AlphaFoldDB" id="A0A8T3CZ22"/>
<dbReference type="InterPro" id="IPR013320">
    <property type="entry name" value="ConA-like_dom_sf"/>
</dbReference>
<sequence>MCRRGEWEAARRFAVDVTLDSDTAHPSLILSEDGKQVRHGDTRQNLPDTPKRFNCNVNILGKEGFSSGRFYYEVQVGEKNMWTVGVAKESINRKGDITLNTWEWLLDCVAEEWD</sequence>
<dbReference type="Gene3D" id="2.60.120.920">
    <property type="match status" value="1"/>
</dbReference>
<feature type="domain" description="B30.2/SPRY" evidence="1">
    <location>
        <begin position="1"/>
        <end position="114"/>
    </location>
</feature>
<dbReference type="SMART" id="SM00589">
    <property type="entry name" value="PRY"/>
    <property type="match status" value="1"/>
</dbReference>
<dbReference type="InterPro" id="IPR006574">
    <property type="entry name" value="PRY"/>
</dbReference>